<dbReference type="HOGENOM" id="CLU_087839_0_0_4"/>
<dbReference type="PANTHER" id="PTHR30432">
    <property type="entry name" value="TRANSCRIPTIONAL REGULATOR MODE"/>
    <property type="match status" value="1"/>
</dbReference>
<dbReference type="Pfam" id="PF00126">
    <property type="entry name" value="HTH_1"/>
    <property type="match status" value="1"/>
</dbReference>
<feature type="domain" description="Mop" evidence="6">
    <location>
        <begin position="131"/>
        <end position="200"/>
    </location>
</feature>
<dbReference type="InterPro" id="IPR051815">
    <property type="entry name" value="Molybdate_resp_trans_reg"/>
</dbReference>
<sequence length="278" mass="28421">MAGMMLRMTAATPASPSDLVPALGHDLADRRIAILRHIAAGHSISQAAREAGVSYKAAWQALDVLTNLAGRALVERSVGGAGGGGARITEAGQSLLAMADALEQARAQVLQRFGGPAGVSPAAPGLGLGLRTSMRNLWPCRVGALQAQGAQVRVWLLPDGGGDASGIAARITEESAQLLGLAPGLPLMALCKAAAVQVLPSAPRSDVHAQANAWPAQVQRVARADRAGPREVVAQLPWGGSGVGYAAEPAEGESWTLRAGRKVWLTVPESAVVLAVAD</sequence>
<organism evidence="7 8">
    <name type="scientific">Delftia acidovorans (strain DSM 14801 / SPH-1)</name>
    <dbReference type="NCBI Taxonomy" id="398578"/>
    <lineage>
        <taxon>Bacteria</taxon>
        <taxon>Pseudomonadati</taxon>
        <taxon>Pseudomonadota</taxon>
        <taxon>Betaproteobacteria</taxon>
        <taxon>Burkholderiales</taxon>
        <taxon>Comamonadaceae</taxon>
        <taxon>Delftia</taxon>
    </lineage>
</organism>
<keyword evidence="3 5" id="KW-0500">Molybdenum</keyword>
<dbReference type="InterPro" id="IPR008995">
    <property type="entry name" value="Mo/tungstate-bd_C_term_dom"/>
</dbReference>
<evidence type="ECO:0000313" key="7">
    <source>
        <dbReference type="EMBL" id="ABX34165.1"/>
    </source>
</evidence>
<comment type="similarity">
    <text evidence="1 5">Belongs to the ModE family.</text>
</comment>
<reference evidence="8" key="2">
    <citation type="submission" date="2007-11" db="EMBL/GenBank/DDBJ databases">
        <title>Complete sequence of Delftia acidovorans DSM 14801 / SPH-1.</title>
        <authorList>
            <person name="Copeland A."/>
            <person name="Lucas S."/>
            <person name="Lapidus A."/>
            <person name="Barry K."/>
            <person name="Glavina del Rio T."/>
            <person name="Dalin E."/>
            <person name="Tice H."/>
            <person name="Pitluck S."/>
            <person name="Lowry S."/>
            <person name="Clum A."/>
            <person name="Schmutz J."/>
            <person name="Larimer F."/>
            <person name="Land M."/>
            <person name="Hauser L."/>
            <person name="Kyrpides N."/>
            <person name="Kim E."/>
            <person name="Schleheck D."/>
            <person name="Richardson P."/>
        </authorList>
    </citation>
    <scope>NUCLEOTIDE SEQUENCE [LARGE SCALE GENOMIC DNA]</scope>
    <source>
        <strain evidence="8">DSM 14801 / SPH-1</strain>
    </source>
</reference>
<dbReference type="Gene3D" id="2.40.50.100">
    <property type="match status" value="1"/>
</dbReference>
<dbReference type="InterPro" id="IPR016462">
    <property type="entry name" value="ModE"/>
</dbReference>
<proteinExistence type="inferred from homology"/>
<dbReference type="GO" id="GO:0003700">
    <property type="term" value="F:DNA-binding transcription factor activity"/>
    <property type="evidence" value="ECO:0007669"/>
    <property type="project" value="InterPro"/>
</dbReference>
<reference evidence="7 8" key="1">
    <citation type="journal article" date="2004" name="Appl. Environ. Microbiol.">
        <title>Mineralization of individual congeners of linear alkylbenzenesulfonate by defined pairs of heterotrophic bacteria.</title>
        <authorList>
            <person name="Schleheck D."/>
            <person name="Knepper T.P."/>
            <person name="Fischer K."/>
            <person name="Cook A.M."/>
        </authorList>
    </citation>
    <scope>NUCLEOTIDE SEQUENCE [LARGE SCALE GENOMIC DNA]</scope>
    <source>
        <strain evidence="8">DSM 14801 / SPH-1</strain>
    </source>
</reference>
<dbReference type="Proteomes" id="UP000000784">
    <property type="component" value="Chromosome"/>
</dbReference>
<dbReference type="AlphaFoldDB" id="A9BUQ7"/>
<dbReference type="GO" id="GO:0015689">
    <property type="term" value="P:molybdate ion transport"/>
    <property type="evidence" value="ECO:0007669"/>
    <property type="project" value="UniProtKB-UniRule"/>
</dbReference>
<keyword evidence="8" id="KW-1185">Reference proteome</keyword>
<dbReference type="KEGG" id="dac:Daci_1521"/>
<accession>A9BUQ7</accession>
<protein>
    <submittedName>
        <fullName evidence="7">Putative transcriptional regulator, ModE family</fullName>
    </submittedName>
</protein>
<dbReference type="InterPro" id="IPR036390">
    <property type="entry name" value="WH_DNA-bd_sf"/>
</dbReference>
<dbReference type="STRING" id="398578.Daci_1521"/>
<dbReference type="InterPro" id="IPR036388">
    <property type="entry name" value="WH-like_DNA-bd_sf"/>
</dbReference>
<dbReference type="EMBL" id="CP000884">
    <property type="protein sequence ID" value="ABX34165.1"/>
    <property type="molecule type" value="Genomic_DNA"/>
</dbReference>
<dbReference type="PIRSF" id="PIRSF005763">
    <property type="entry name" value="Txn_reg_ModE"/>
    <property type="match status" value="1"/>
</dbReference>
<evidence type="ECO:0000256" key="3">
    <source>
        <dbReference type="ARBA" id="ARBA00022505"/>
    </source>
</evidence>
<keyword evidence="4" id="KW-0677">Repeat</keyword>
<evidence type="ECO:0000256" key="1">
    <source>
        <dbReference type="ARBA" id="ARBA00008110"/>
    </source>
</evidence>
<keyword evidence="2 5" id="KW-0813">Transport</keyword>
<dbReference type="PANTHER" id="PTHR30432:SF1">
    <property type="entry name" value="DNA-BINDING TRANSCRIPTIONAL DUAL REGULATOR MODE"/>
    <property type="match status" value="1"/>
</dbReference>
<dbReference type="PROSITE" id="PS51866">
    <property type="entry name" value="MOP"/>
    <property type="match status" value="1"/>
</dbReference>
<dbReference type="Gene3D" id="1.10.10.10">
    <property type="entry name" value="Winged helix-like DNA-binding domain superfamily/Winged helix DNA-binding domain"/>
    <property type="match status" value="1"/>
</dbReference>
<dbReference type="eggNOG" id="COG2005">
    <property type="taxonomic scope" value="Bacteria"/>
</dbReference>
<dbReference type="SUPFAM" id="SSF46785">
    <property type="entry name" value="Winged helix' DNA-binding domain"/>
    <property type="match status" value="1"/>
</dbReference>
<gene>
    <name evidence="7" type="ordered locus">Daci_1521</name>
</gene>
<dbReference type="GO" id="GO:0030151">
    <property type="term" value="F:molybdenum ion binding"/>
    <property type="evidence" value="ECO:0007669"/>
    <property type="project" value="UniProtKB-UniRule"/>
</dbReference>
<evidence type="ECO:0000259" key="6">
    <source>
        <dbReference type="PROSITE" id="PS51866"/>
    </source>
</evidence>
<dbReference type="Pfam" id="PF03459">
    <property type="entry name" value="TOBE"/>
    <property type="match status" value="1"/>
</dbReference>
<evidence type="ECO:0000256" key="2">
    <source>
        <dbReference type="ARBA" id="ARBA00022448"/>
    </source>
</evidence>
<evidence type="ECO:0000313" key="8">
    <source>
        <dbReference type="Proteomes" id="UP000000784"/>
    </source>
</evidence>
<evidence type="ECO:0000256" key="5">
    <source>
        <dbReference type="PIRNR" id="PIRNR005763"/>
    </source>
</evidence>
<name>A9BUQ7_DELAS</name>
<dbReference type="InterPro" id="IPR004606">
    <property type="entry name" value="Mop_domain"/>
</dbReference>
<dbReference type="SUPFAM" id="SSF50331">
    <property type="entry name" value="MOP-like"/>
    <property type="match status" value="1"/>
</dbReference>
<dbReference type="InterPro" id="IPR000847">
    <property type="entry name" value="LysR_HTH_N"/>
</dbReference>
<evidence type="ECO:0000256" key="4">
    <source>
        <dbReference type="ARBA" id="ARBA00022737"/>
    </source>
</evidence>
<dbReference type="InterPro" id="IPR005116">
    <property type="entry name" value="Transp-assoc_OB_typ1"/>
</dbReference>